<dbReference type="InterPro" id="IPR005624">
    <property type="entry name" value="PduO/GlcC-like"/>
</dbReference>
<dbReference type="PANTHER" id="PTHR34309">
    <property type="entry name" value="SLR1406 PROTEIN"/>
    <property type="match status" value="1"/>
</dbReference>
<dbReference type="PANTHER" id="PTHR34309:SF1">
    <property type="entry name" value="PROTEIN GLCG"/>
    <property type="match status" value="1"/>
</dbReference>
<dbReference type="InterPro" id="IPR038084">
    <property type="entry name" value="PduO/GlcC-like_sf"/>
</dbReference>
<dbReference type="EMBL" id="FYEX01000001">
    <property type="protein sequence ID" value="SNC61687.1"/>
    <property type="molecule type" value="Genomic_DNA"/>
</dbReference>
<dbReference type="SUPFAM" id="SSF143744">
    <property type="entry name" value="GlcG-like"/>
    <property type="match status" value="1"/>
</dbReference>
<sequence length="135" mass="14011">MPSQKAYLNQSDVKKILAAADAHAEKNNWGVSIAVVDDGGHLLGFTRRDACPTISTYIAQEKAKASALGRRETKVYEDIINGGRQSFLNATAVLQGTLEGGVNIVVDGQTIGAIGVSGAKSDQDAEVAKAGIAAL</sequence>
<reference evidence="2" key="1">
    <citation type="submission" date="2017-06" db="EMBL/GenBank/DDBJ databases">
        <authorList>
            <person name="Varghese N."/>
            <person name="Submissions S."/>
        </authorList>
    </citation>
    <scope>NUCLEOTIDE SEQUENCE [LARGE SCALE GENOMIC DNA]</scope>
    <source>
        <strain evidence="2">MWH-VicM1</strain>
    </source>
</reference>
<name>A0A212T6L1_9BURK</name>
<dbReference type="RefSeq" id="WP_088812422.1">
    <property type="nucleotide sequence ID" value="NZ_FYEX01000001.1"/>
</dbReference>
<proteinExistence type="predicted"/>
<dbReference type="Gene3D" id="3.30.450.150">
    <property type="entry name" value="Haem-degrading domain"/>
    <property type="match status" value="1"/>
</dbReference>
<keyword evidence="2" id="KW-1185">Reference proteome</keyword>
<organism evidence="1 2">
    <name type="scientific">Polynucleobacter victoriensis</name>
    <dbReference type="NCBI Taxonomy" id="2049319"/>
    <lineage>
        <taxon>Bacteria</taxon>
        <taxon>Pseudomonadati</taxon>
        <taxon>Pseudomonadota</taxon>
        <taxon>Betaproteobacteria</taxon>
        <taxon>Burkholderiales</taxon>
        <taxon>Burkholderiaceae</taxon>
        <taxon>Polynucleobacter</taxon>
    </lineage>
</organism>
<protein>
    <submittedName>
        <fullName evidence="1">Glc operon protein GlcG</fullName>
    </submittedName>
</protein>
<dbReference type="OrthoDB" id="9800768at2"/>
<dbReference type="Pfam" id="PF03928">
    <property type="entry name" value="HbpS-like"/>
    <property type="match status" value="1"/>
</dbReference>
<evidence type="ECO:0000313" key="1">
    <source>
        <dbReference type="EMBL" id="SNC61687.1"/>
    </source>
</evidence>
<evidence type="ECO:0000313" key="2">
    <source>
        <dbReference type="Proteomes" id="UP000197215"/>
    </source>
</evidence>
<accession>A0A212T6L1</accession>
<gene>
    <name evidence="1" type="ORF">SAMN06295916_0525</name>
</gene>
<dbReference type="InterPro" id="IPR052517">
    <property type="entry name" value="GlcG_carb_metab_protein"/>
</dbReference>
<dbReference type="AlphaFoldDB" id="A0A212T6L1"/>
<dbReference type="Proteomes" id="UP000197215">
    <property type="component" value="Unassembled WGS sequence"/>
</dbReference>